<feature type="repeat" description="PPR" evidence="3">
    <location>
        <begin position="57"/>
        <end position="91"/>
    </location>
</feature>
<evidence type="ECO:0000313" key="4">
    <source>
        <dbReference type="EMBL" id="KAK1305507.1"/>
    </source>
</evidence>
<dbReference type="Gene3D" id="1.25.40.10">
    <property type="entry name" value="Tetratricopeptide repeat domain"/>
    <property type="match status" value="1"/>
</dbReference>
<dbReference type="NCBIfam" id="TIGR00756">
    <property type="entry name" value="PPR"/>
    <property type="match status" value="3"/>
</dbReference>
<accession>A0AAV9DWW0</accession>
<evidence type="ECO:0000256" key="2">
    <source>
        <dbReference type="ARBA" id="ARBA00022737"/>
    </source>
</evidence>
<gene>
    <name evidence="4" type="ORF">QJS10_CPA10g01361</name>
</gene>
<feature type="repeat" description="PPR" evidence="3">
    <location>
        <begin position="22"/>
        <end position="56"/>
    </location>
</feature>
<proteinExistence type="inferred from homology"/>
<dbReference type="Pfam" id="PF13041">
    <property type="entry name" value="PPR_2"/>
    <property type="match status" value="1"/>
</dbReference>
<comment type="similarity">
    <text evidence="1">Belongs to the PPR family. P subfamily.</text>
</comment>
<dbReference type="PANTHER" id="PTHR47447">
    <property type="entry name" value="OS03G0856100 PROTEIN"/>
    <property type="match status" value="1"/>
</dbReference>
<dbReference type="PROSITE" id="PS51375">
    <property type="entry name" value="PPR"/>
    <property type="match status" value="3"/>
</dbReference>
<reference evidence="4" key="1">
    <citation type="journal article" date="2023" name="Nat. Commun.">
        <title>Diploid and tetraploid genomes of Acorus and the evolution of monocots.</title>
        <authorList>
            <person name="Ma L."/>
            <person name="Liu K.W."/>
            <person name="Li Z."/>
            <person name="Hsiao Y.Y."/>
            <person name="Qi Y."/>
            <person name="Fu T."/>
            <person name="Tang G.D."/>
            <person name="Zhang D."/>
            <person name="Sun W.H."/>
            <person name="Liu D.K."/>
            <person name="Li Y."/>
            <person name="Chen G.Z."/>
            <person name="Liu X.D."/>
            <person name="Liao X.Y."/>
            <person name="Jiang Y.T."/>
            <person name="Yu X."/>
            <person name="Hao Y."/>
            <person name="Huang J."/>
            <person name="Zhao X.W."/>
            <person name="Ke S."/>
            <person name="Chen Y.Y."/>
            <person name="Wu W.L."/>
            <person name="Hsu J.L."/>
            <person name="Lin Y.F."/>
            <person name="Huang M.D."/>
            <person name="Li C.Y."/>
            <person name="Huang L."/>
            <person name="Wang Z.W."/>
            <person name="Zhao X."/>
            <person name="Zhong W.Y."/>
            <person name="Peng D.H."/>
            <person name="Ahmad S."/>
            <person name="Lan S."/>
            <person name="Zhang J.S."/>
            <person name="Tsai W.C."/>
            <person name="Van de Peer Y."/>
            <person name="Liu Z.J."/>
        </authorList>
    </citation>
    <scope>NUCLEOTIDE SEQUENCE</scope>
    <source>
        <strain evidence="4">CP</strain>
    </source>
</reference>
<evidence type="ECO:0000313" key="5">
    <source>
        <dbReference type="Proteomes" id="UP001180020"/>
    </source>
</evidence>
<dbReference type="SUPFAM" id="SSF48452">
    <property type="entry name" value="TPR-like"/>
    <property type="match status" value="1"/>
</dbReference>
<evidence type="ECO:0000256" key="1">
    <source>
        <dbReference type="ARBA" id="ARBA00007626"/>
    </source>
</evidence>
<keyword evidence="2" id="KW-0677">Repeat</keyword>
<sequence>MGRIESAREVYEELLKRGYPSNAFLYTLSIGLECKDGNIDEAFRLLKEMKMAKFKPYNKTYNVLIETCSKTRKLESCLSFYEEMMRNGFLPSLGACNAMIEKLCEAGEAERADNALTVLIDKGFVPDECTVSVPVYEAMIVAHCGESGLLRAHQLYEEMVSDHSDALDHECDRIRRTKQREGGGSSGNQTNRVRFVKVGEIL</sequence>
<dbReference type="InterPro" id="IPR002885">
    <property type="entry name" value="PPR_rpt"/>
</dbReference>
<dbReference type="Proteomes" id="UP001180020">
    <property type="component" value="Unassembled WGS sequence"/>
</dbReference>
<organism evidence="4 5">
    <name type="scientific">Acorus calamus</name>
    <name type="common">Sweet flag</name>
    <dbReference type="NCBI Taxonomy" id="4465"/>
    <lineage>
        <taxon>Eukaryota</taxon>
        <taxon>Viridiplantae</taxon>
        <taxon>Streptophyta</taxon>
        <taxon>Embryophyta</taxon>
        <taxon>Tracheophyta</taxon>
        <taxon>Spermatophyta</taxon>
        <taxon>Magnoliopsida</taxon>
        <taxon>Liliopsida</taxon>
        <taxon>Acoraceae</taxon>
        <taxon>Acorus</taxon>
    </lineage>
</organism>
<comment type="caution">
    <text evidence="4">The sequence shown here is derived from an EMBL/GenBank/DDBJ whole genome shotgun (WGS) entry which is preliminary data.</text>
</comment>
<dbReference type="PANTHER" id="PTHR47447:SF23">
    <property type="entry name" value="PENTACOTRIPEPTIDE-REPEAT REGION OF PRORP DOMAIN-CONTAINING PROTEIN"/>
    <property type="match status" value="1"/>
</dbReference>
<feature type="repeat" description="PPR" evidence="3">
    <location>
        <begin position="92"/>
        <end position="126"/>
    </location>
</feature>
<evidence type="ECO:0000256" key="3">
    <source>
        <dbReference type="PROSITE-ProRule" id="PRU00708"/>
    </source>
</evidence>
<keyword evidence="5" id="KW-1185">Reference proteome</keyword>
<dbReference type="EMBL" id="JAUJYO010000010">
    <property type="protein sequence ID" value="KAK1305507.1"/>
    <property type="molecule type" value="Genomic_DNA"/>
</dbReference>
<name>A0AAV9DWW0_ACOCL</name>
<reference evidence="4" key="2">
    <citation type="submission" date="2023-06" db="EMBL/GenBank/DDBJ databases">
        <authorList>
            <person name="Ma L."/>
            <person name="Liu K.-W."/>
            <person name="Li Z."/>
            <person name="Hsiao Y.-Y."/>
            <person name="Qi Y."/>
            <person name="Fu T."/>
            <person name="Tang G."/>
            <person name="Zhang D."/>
            <person name="Sun W.-H."/>
            <person name="Liu D.-K."/>
            <person name="Li Y."/>
            <person name="Chen G.-Z."/>
            <person name="Liu X.-D."/>
            <person name="Liao X.-Y."/>
            <person name="Jiang Y.-T."/>
            <person name="Yu X."/>
            <person name="Hao Y."/>
            <person name="Huang J."/>
            <person name="Zhao X.-W."/>
            <person name="Ke S."/>
            <person name="Chen Y.-Y."/>
            <person name="Wu W.-L."/>
            <person name="Hsu J.-L."/>
            <person name="Lin Y.-F."/>
            <person name="Huang M.-D."/>
            <person name="Li C.-Y."/>
            <person name="Huang L."/>
            <person name="Wang Z.-W."/>
            <person name="Zhao X."/>
            <person name="Zhong W.-Y."/>
            <person name="Peng D.-H."/>
            <person name="Ahmad S."/>
            <person name="Lan S."/>
            <person name="Zhang J.-S."/>
            <person name="Tsai W.-C."/>
            <person name="Van De Peer Y."/>
            <person name="Liu Z.-J."/>
        </authorList>
    </citation>
    <scope>NUCLEOTIDE SEQUENCE</scope>
    <source>
        <strain evidence="4">CP</strain>
        <tissue evidence="4">Leaves</tissue>
    </source>
</reference>
<dbReference type="AlphaFoldDB" id="A0AAV9DWW0"/>
<protein>
    <submittedName>
        <fullName evidence="4">Pentatricopeptide repeat-containing protein</fullName>
    </submittedName>
</protein>
<dbReference type="InterPro" id="IPR011990">
    <property type="entry name" value="TPR-like_helical_dom_sf"/>
</dbReference>